<dbReference type="AlphaFoldDB" id="A0A3B5Z4J1"/>
<feature type="compositionally biased region" description="Basic residues" evidence="1">
    <location>
        <begin position="28"/>
        <end position="46"/>
    </location>
</feature>
<dbReference type="Pfam" id="PF24750">
    <property type="entry name" value="b-prop_At3g26010-like"/>
    <property type="match status" value="1"/>
</dbReference>
<dbReference type="Gramene" id="TraesCS1B02G437400.1">
    <property type="protein sequence ID" value="TraesCS1B02G437400.1"/>
    <property type="gene ID" value="TraesCS1B02G437400"/>
</dbReference>
<dbReference type="Proteomes" id="UP000019116">
    <property type="component" value="Chromosome 1B"/>
</dbReference>
<dbReference type="STRING" id="4565.A0A3B5Z4J1"/>
<dbReference type="PANTHER" id="PTHR35546:SF48">
    <property type="entry name" value="F-BOX DOMAIN-CONTAINING PROTEIN"/>
    <property type="match status" value="1"/>
</dbReference>
<proteinExistence type="predicted"/>
<dbReference type="InterPro" id="IPR055290">
    <property type="entry name" value="At3g26010-like"/>
</dbReference>
<dbReference type="PANTHER" id="PTHR35546">
    <property type="entry name" value="F-BOX PROTEIN INTERACTION DOMAIN PROTEIN-RELATED"/>
    <property type="match status" value="1"/>
</dbReference>
<dbReference type="Gramene" id="TraesCS1B03G1178800.1">
    <property type="protein sequence ID" value="TraesCS1B03G1178800.1.CDS"/>
    <property type="gene ID" value="TraesCS1B03G1178800"/>
</dbReference>
<name>A0A3B5Z4J1_WHEAT</name>
<evidence type="ECO:0000313" key="3">
    <source>
        <dbReference type="EnsemblPlants" id="TraesCS1B02G437400.1"/>
    </source>
</evidence>
<keyword evidence="4" id="KW-1185">Reference proteome</keyword>
<dbReference type="OrthoDB" id="724345at2759"/>
<accession>A0A3B5Z4J1</accession>
<evidence type="ECO:0000256" key="1">
    <source>
        <dbReference type="SAM" id="MobiDB-lite"/>
    </source>
</evidence>
<organism evidence="3">
    <name type="scientific">Triticum aestivum</name>
    <name type="common">Wheat</name>
    <dbReference type="NCBI Taxonomy" id="4565"/>
    <lineage>
        <taxon>Eukaryota</taxon>
        <taxon>Viridiplantae</taxon>
        <taxon>Streptophyta</taxon>
        <taxon>Embryophyta</taxon>
        <taxon>Tracheophyta</taxon>
        <taxon>Spermatophyta</taxon>
        <taxon>Magnoliopsida</taxon>
        <taxon>Liliopsida</taxon>
        <taxon>Poales</taxon>
        <taxon>Poaceae</taxon>
        <taxon>BOP clade</taxon>
        <taxon>Pooideae</taxon>
        <taxon>Triticodae</taxon>
        <taxon>Triticeae</taxon>
        <taxon>Triticinae</taxon>
        <taxon>Triticum</taxon>
    </lineage>
</organism>
<dbReference type="InterPro" id="IPR056592">
    <property type="entry name" value="Beta-prop_At3g26010-like"/>
</dbReference>
<dbReference type="SUPFAM" id="SSF82171">
    <property type="entry name" value="DPP6 N-terminal domain-like"/>
    <property type="match status" value="1"/>
</dbReference>
<dbReference type="EnsemblPlants" id="TraesCS1B02G437400.1">
    <property type="protein sequence ID" value="TraesCS1B02G437400.1"/>
    <property type="gene ID" value="TraesCS1B02G437400"/>
</dbReference>
<feature type="region of interest" description="Disordered" evidence="1">
    <location>
        <begin position="18"/>
        <end position="90"/>
    </location>
</feature>
<dbReference type="SMR" id="A0A3B5Z4J1"/>
<reference evidence="3" key="1">
    <citation type="submission" date="2018-08" db="EMBL/GenBank/DDBJ databases">
        <authorList>
            <person name="Rossello M."/>
        </authorList>
    </citation>
    <scope>NUCLEOTIDE SEQUENCE [LARGE SCALE GENOMIC DNA]</scope>
    <source>
        <strain evidence="3">cv. Chinese Spring</strain>
    </source>
</reference>
<reference evidence="3" key="2">
    <citation type="submission" date="2018-10" db="UniProtKB">
        <authorList>
            <consortium name="EnsemblPlants"/>
        </authorList>
    </citation>
    <scope>IDENTIFICATION</scope>
</reference>
<evidence type="ECO:0000259" key="2">
    <source>
        <dbReference type="Pfam" id="PF24750"/>
    </source>
</evidence>
<feature type="domain" description="F-box protein At3g26010-like beta-propeller" evidence="2">
    <location>
        <begin position="159"/>
        <end position="380"/>
    </location>
</feature>
<evidence type="ECO:0000313" key="4">
    <source>
        <dbReference type="Proteomes" id="UP000019116"/>
    </source>
</evidence>
<sequence>MALPSAAATTTLRLILRRRSPPLPRWLPRMRRRSSGWRSSRPRRASPRAPSSRSFPGCPTGPSAASSACPSPGSPSAPRQTSARGRHRPSPAFFYHDEGDALSFCNLNGRGPPLVDPSLPFLRRTYRQISVRQVCAGLLLCSCSNSSRDQSYWNWDSSRDESCYVVCNPATEEWTVLPPVGYPDGDPIPFLGFDAAVPSRFVVFAPRPNTFSVDGSAQVAIYSSETGRWTHLQSGWSPDPTIIHSRYTQAFLNGTIHLRSIGHKIATVDAEGKVWRVITMPGDSSKICDVGQSQGRLYAWKIDNSHDCQLYIWVLEDYGTGKWTLQHTINVLELFARNQREDGDSYAMFAVHPDCNMIFLTDDKNMTLSYDIDNRKVTVICTEGMKGLPYTPCFAELPSAGH</sequence>
<dbReference type="Gramene" id="TraesCLE_scaffold_066375_01G000200.1">
    <property type="protein sequence ID" value="TraesCLE_scaffold_066375_01G000200.1"/>
    <property type="gene ID" value="TraesCLE_scaffold_066375_01G000200"/>
</dbReference>
<protein>
    <recommendedName>
        <fullName evidence="2">F-box protein At3g26010-like beta-propeller domain-containing protein</fullName>
    </recommendedName>
</protein>
<feature type="compositionally biased region" description="Low complexity" evidence="1">
    <location>
        <begin position="47"/>
        <end position="78"/>
    </location>
</feature>